<dbReference type="PANTHER" id="PTHR22916:SF3">
    <property type="entry name" value="UDP-GLCNAC:BETAGAL BETA-1,3-N-ACETYLGLUCOSAMINYLTRANSFERASE-LIKE PROTEIN 1"/>
    <property type="match status" value="1"/>
</dbReference>
<dbReference type="Pfam" id="PF00535">
    <property type="entry name" value="Glycos_transf_2"/>
    <property type="match status" value="1"/>
</dbReference>
<accession>A0A8J2YN23</accession>
<proteinExistence type="inferred from homology"/>
<organism evidence="3 4">
    <name type="scientific">Pullulanibacillus camelliae</name>
    <dbReference type="NCBI Taxonomy" id="1707096"/>
    <lineage>
        <taxon>Bacteria</taxon>
        <taxon>Bacillati</taxon>
        <taxon>Bacillota</taxon>
        <taxon>Bacilli</taxon>
        <taxon>Bacillales</taxon>
        <taxon>Sporolactobacillaceae</taxon>
        <taxon>Pullulanibacillus</taxon>
    </lineage>
</organism>
<dbReference type="InterPro" id="IPR001173">
    <property type="entry name" value="Glyco_trans_2-like"/>
</dbReference>
<dbReference type="EMBL" id="BMIR01000027">
    <property type="protein sequence ID" value="GGE54832.1"/>
    <property type="molecule type" value="Genomic_DNA"/>
</dbReference>
<dbReference type="PANTHER" id="PTHR22916">
    <property type="entry name" value="GLYCOSYLTRANSFERASE"/>
    <property type="match status" value="1"/>
</dbReference>
<dbReference type="SUPFAM" id="SSF53448">
    <property type="entry name" value="Nucleotide-diphospho-sugar transferases"/>
    <property type="match status" value="1"/>
</dbReference>
<name>A0A8J2YN23_9BACL</name>
<evidence type="ECO:0000313" key="3">
    <source>
        <dbReference type="EMBL" id="GGE54832.1"/>
    </source>
</evidence>
<comment type="caution">
    <text evidence="3">The sequence shown here is derived from an EMBL/GenBank/DDBJ whole genome shotgun (WGS) entry which is preliminary data.</text>
</comment>
<comment type="similarity">
    <text evidence="1">Belongs to the glycosyltransferase 2 family.</text>
</comment>
<gene>
    <name evidence="3" type="ORF">GCM10011391_37270</name>
</gene>
<reference evidence="3" key="2">
    <citation type="submission" date="2020-09" db="EMBL/GenBank/DDBJ databases">
        <authorList>
            <person name="Sun Q."/>
            <person name="Zhou Y."/>
        </authorList>
    </citation>
    <scope>NUCLEOTIDE SEQUENCE</scope>
    <source>
        <strain evidence="3">CGMCC 1.15371</strain>
    </source>
</reference>
<dbReference type="CDD" id="cd00761">
    <property type="entry name" value="Glyco_tranf_GTA_type"/>
    <property type="match status" value="1"/>
</dbReference>
<dbReference type="Proteomes" id="UP000628775">
    <property type="component" value="Unassembled WGS sequence"/>
</dbReference>
<feature type="domain" description="Glycosyltransferase 2-like" evidence="2">
    <location>
        <begin position="7"/>
        <end position="148"/>
    </location>
</feature>
<evidence type="ECO:0000313" key="4">
    <source>
        <dbReference type="Proteomes" id="UP000628775"/>
    </source>
</evidence>
<sequence length="183" mass="21635">MLIPYISVILPIYNVKKYINEAFDSLINQTIGFNHLEIIMINDCSTDGTSEIIERYREKFNNVKVINMEKNSGAPGRPRNIGIQEATGKYIIFLDPDDYLPINAYKLLYDTAEHWNSDFVMGKMESFNDSDPKRKTWHHITFRDHLLKKSYYNVSIDEVPFFYKLRQQYTLNLLKHLLQEEMV</sequence>
<dbReference type="Gene3D" id="3.90.550.10">
    <property type="entry name" value="Spore Coat Polysaccharide Biosynthesis Protein SpsA, Chain A"/>
    <property type="match status" value="1"/>
</dbReference>
<protein>
    <recommendedName>
        <fullName evidence="2">Glycosyltransferase 2-like domain-containing protein</fullName>
    </recommendedName>
</protein>
<dbReference type="InterPro" id="IPR029044">
    <property type="entry name" value="Nucleotide-diphossugar_trans"/>
</dbReference>
<evidence type="ECO:0000259" key="2">
    <source>
        <dbReference type="Pfam" id="PF00535"/>
    </source>
</evidence>
<keyword evidence="4" id="KW-1185">Reference proteome</keyword>
<dbReference type="RefSeq" id="WP_188698381.1">
    <property type="nucleotide sequence ID" value="NZ_BMIR01000027.1"/>
</dbReference>
<evidence type="ECO:0000256" key="1">
    <source>
        <dbReference type="ARBA" id="ARBA00006739"/>
    </source>
</evidence>
<reference evidence="3" key="1">
    <citation type="journal article" date="2014" name="Int. J. Syst. Evol. Microbiol.">
        <title>Complete genome sequence of Corynebacterium casei LMG S-19264T (=DSM 44701T), isolated from a smear-ripened cheese.</title>
        <authorList>
            <consortium name="US DOE Joint Genome Institute (JGI-PGF)"/>
            <person name="Walter F."/>
            <person name="Albersmeier A."/>
            <person name="Kalinowski J."/>
            <person name="Ruckert C."/>
        </authorList>
    </citation>
    <scope>NUCLEOTIDE SEQUENCE</scope>
    <source>
        <strain evidence="3">CGMCC 1.15371</strain>
    </source>
</reference>
<dbReference type="GO" id="GO:0016758">
    <property type="term" value="F:hexosyltransferase activity"/>
    <property type="evidence" value="ECO:0007669"/>
    <property type="project" value="UniProtKB-ARBA"/>
</dbReference>
<dbReference type="AlphaFoldDB" id="A0A8J2YN23"/>